<dbReference type="EMBL" id="SMKX01000005">
    <property type="protein sequence ID" value="TDD62668.1"/>
    <property type="molecule type" value="Genomic_DNA"/>
</dbReference>
<keyword evidence="2" id="KW-1185">Reference proteome</keyword>
<evidence type="ECO:0000313" key="1">
    <source>
        <dbReference type="EMBL" id="TDD62668.1"/>
    </source>
</evidence>
<dbReference type="AlphaFoldDB" id="A0A4R4ZU48"/>
<organism evidence="1 2">
    <name type="scientific">Kribbella antibiotica</name>
    <dbReference type="NCBI Taxonomy" id="190195"/>
    <lineage>
        <taxon>Bacteria</taxon>
        <taxon>Bacillati</taxon>
        <taxon>Actinomycetota</taxon>
        <taxon>Actinomycetes</taxon>
        <taxon>Propionibacteriales</taxon>
        <taxon>Kribbellaceae</taxon>
        <taxon>Kribbella</taxon>
    </lineage>
</organism>
<proteinExistence type="predicted"/>
<sequence>MNAAEVEELFERLGAAGVTLVVMIEPARITEGAGPWTASASGPGAPTSGVRVQGHPTFETCLGAALAGLRDGPGDWEWLDRFEQVLR</sequence>
<reference evidence="1 2" key="1">
    <citation type="submission" date="2019-03" db="EMBL/GenBank/DDBJ databases">
        <title>Draft genome sequences of novel Actinobacteria.</title>
        <authorList>
            <person name="Sahin N."/>
            <person name="Ay H."/>
            <person name="Saygin H."/>
        </authorList>
    </citation>
    <scope>NUCLEOTIDE SEQUENCE [LARGE SCALE GENOMIC DNA]</scope>
    <source>
        <strain evidence="1 2">JCM 13523</strain>
    </source>
</reference>
<dbReference type="RefSeq" id="WP_132165003.1">
    <property type="nucleotide sequence ID" value="NZ_SMKX01000005.1"/>
</dbReference>
<accession>A0A4R4ZU48</accession>
<evidence type="ECO:0000313" key="2">
    <source>
        <dbReference type="Proteomes" id="UP000295124"/>
    </source>
</evidence>
<dbReference type="OrthoDB" id="3699555at2"/>
<name>A0A4R4ZU48_9ACTN</name>
<dbReference type="Proteomes" id="UP000295124">
    <property type="component" value="Unassembled WGS sequence"/>
</dbReference>
<gene>
    <name evidence="1" type="ORF">E1263_02825</name>
</gene>
<protein>
    <submittedName>
        <fullName evidence="1">Uncharacterized protein</fullName>
    </submittedName>
</protein>
<comment type="caution">
    <text evidence="1">The sequence shown here is derived from an EMBL/GenBank/DDBJ whole genome shotgun (WGS) entry which is preliminary data.</text>
</comment>